<feature type="compositionally biased region" description="Basic and acidic residues" evidence="1">
    <location>
        <begin position="115"/>
        <end position="125"/>
    </location>
</feature>
<accession>A0A517WTY1</accession>
<feature type="region of interest" description="Disordered" evidence="1">
    <location>
        <begin position="115"/>
        <end position="147"/>
    </location>
</feature>
<dbReference type="AlphaFoldDB" id="A0A517WTY1"/>
<evidence type="ECO:0000256" key="1">
    <source>
        <dbReference type="SAM" id="MobiDB-lite"/>
    </source>
</evidence>
<dbReference type="RefSeq" id="WP_145173842.1">
    <property type="nucleotide sequence ID" value="NZ_CP037422.1"/>
</dbReference>
<dbReference type="PROSITE" id="PS51257">
    <property type="entry name" value="PROKAR_LIPOPROTEIN"/>
    <property type="match status" value="1"/>
</dbReference>
<organism evidence="2 3">
    <name type="scientific">Gimesia aquarii</name>
    <dbReference type="NCBI Taxonomy" id="2527964"/>
    <lineage>
        <taxon>Bacteria</taxon>
        <taxon>Pseudomonadati</taxon>
        <taxon>Planctomycetota</taxon>
        <taxon>Planctomycetia</taxon>
        <taxon>Planctomycetales</taxon>
        <taxon>Planctomycetaceae</taxon>
        <taxon>Gimesia</taxon>
    </lineage>
</organism>
<dbReference type="OrthoDB" id="290253at2"/>
<evidence type="ECO:0000313" key="3">
    <source>
        <dbReference type="Proteomes" id="UP000318384"/>
    </source>
</evidence>
<proteinExistence type="predicted"/>
<name>A0A517WTY1_9PLAN</name>
<dbReference type="Proteomes" id="UP000318384">
    <property type="component" value="Chromosome"/>
</dbReference>
<keyword evidence="3" id="KW-1185">Reference proteome</keyword>
<evidence type="ECO:0000313" key="2">
    <source>
        <dbReference type="EMBL" id="QDU08714.1"/>
    </source>
</evidence>
<gene>
    <name evidence="2" type="ORF">V202x_20840</name>
</gene>
<dbReference type="EMBL" id="CP037422">
    <property type="protein sequence ID" value="QDU08714.1"/>
    <property type="molecule type" value="Genomic_DNA"/>
</dbReference>
<reference evidence="2 3" key="1">
    <citation type="submission" date="2019-03" db="EMBL/GenBank/DDBJ databases">
        <title>Deep-cultivation of Planctomycetes and their phenomic and genomic characterization uncovers novel biology.</title>
        <authorList>
            <person name="Wiegand S."/>
            <person name="Jogler M."/>
            <person name="Boedeker C."/>
            <person name="Pinto D."/>
            <person name="Vollmers J."/>
            <person name="Rivas-Marin E."/>
            <person name="Kohn T."/>
            <person name="Peeters S.H."/>
            <person name="Heuer A."/>
            <person name="Rast P."/>
            <person name="Oberbeckmann S."/>
            <person name="Bunk B."/>
            <person name="Jeske O."/>
            <person name="Meyerdierks A."/>
            <person name="Storesund J.E."/>
            <person name="Kallscheuer N."/>
            <person name="Luecker S."/>
            <person name="Lage O.M."/>
            <person name="Pohl T."/>
            <person name="Merkel B.J."/>
            <person name="Hornburger P."/>
            <person name="Mueller R.-W."/>
            <person name="Bruemmer F."/>
            <person name="Labrenz M."/>
            <person name="Spormann A.M."/>
            <person name="Op den Camp H."/>
            <person name="Overmann J."/>
            <person name="Amann R."/>
            <person name="Jetten M.S.M."/>
            <person name="Mascher T."/>
            <person name="Medema M.H."/>
            <person name="Devos D.P."/>
            <person name="Kaster A.-K."/>
            <person name="Ovreas L."/>
            <person name="Rohde M."/>
            <person name="Galperin M.Y."/>
            <person name="Jogler C."/>
        </authorList>
    </citation>
    <scope>NUCLEOTIDE SEQUENCE [LARGE SCALE GENOMIC DNA]</scope>
    <source>
        <strain evidence="2 3">V202</strain>
    </source>
</reference>
<protein>
    <submittedName>
        <fullName evidence="2">Uncharacterized protein</fullName>
    </submittedName>
</protein>
<sequence>MSRISCIVMIVTLLLLTGCPTGGIAIPMGPKIDLPDSRYYLHLYGSTSEGEYFYGLFADNPFQRYETRTLGPLNIDVTTNPTVKEEADEVYRITWGSKLDAPFTVIDVKHRKYVEDSNPDNKRNQPFEPYHFENPNCQKPAGYNNNQ</sequence>